<evidence type="ECO:0000313" key="5">
    <source>
        <dbReference type="Proteomes" id="UP000308891"/>
    </source>
</evidence>
<dbReference type="SUPFAM" id="SSF52172">
    <property type="entry name" value="CheY-like"/>
    <property type="match status" value="1"/>
</dbReference>
<dbReference type="CDD" id="cd00077">
    <property type="entry name" value="HDc"/>
    <property type="match status" value="1"/>
</dbReference>
<dbReference type="RefSeq" id="WP_136552612.1">
    <property type="nucleotide sequence ID" value="NZ_STGJ01000007.1"/>
</dbReference>
<dbReference type="OrthoDB" id="9787688at2"/>
<dbReference type="InterPro" id="IPR037522">
    <property type="entry name" value="HD_GYP_dom"/>
</dbReference>
<dbReference type="GO" id="GO:0000160">
    <property type="term" value="P:phosphorelay signal transduction system"/>
    <property type="evidence" value="ECO:0007669"/>
    <property type="project" value="InterPro"/>
</dbReference>
<dbReference type="Proteomes" id="UP000308891">
    <property type="component" value="Unassembled WGS sequence"/>
</dbReference>
<dbReference type="AlphaFoldDB" id="A0A4T0UWG0"/>
<dbReference type="Pfam" id="PF00072">
    <property type="entry name" value="Response_reg"/>
    <property type="match status" value="1"/>
</dbReference>
<dbReference type="CDD" id="cd17551">
    <property type="entry name" value="REC_RpfG-like"/>
    <property type="match status" value="1"/>
</dbReference>
<dbReference type="PANTHER" id="PTHR45228">
    <property type="entry name" value="CYCLIC DI-GMP PHOSPHODIESTERASE TM_0186-RELATED"/>
    <property type="match status" value="1"/>
</dbReference>
<keyword evidence="1" id="KW-0597">Phosphoprotein</keyword>
<dbReference type="PROSITE" id="PS50110">
    <property type="entry name" value="RESPONSE_REGULATORY"/>
    <property type="match status" value="1"/>
</dbReference>
<dbReference type="PANTHER" id="PTHR45228:SF1">
    <property type="entry name" value="CYCLIC DI-GMP PHOSPHODIESTERASE TM_0186"/>
    <property type="match status" value="1"/>
</dbReference>
<dbReference type="InterPro" id="IPR001789">
    <property type="entry name" value="Sig_transdc_resp-reg_receiver"/>
</dbReference>
<reference evidence="4 5" key="1">
    <citation type="submission" date="2019-04" db="EMBL/GenBank/DDBJ databases">
        <title>Crenobacter sp. nov.</title>
        <authorList>
            <person name="Shi S."/>
        </authorList>
    </citation>
    <scope>NUCLEOTIDE SEQUENCE [LARGE SCALE GENOMIC DNA]</scope>
    <source>
        <strain evidence="4 5">GY 70310</strain>
    </source>
</reference>
<feature type="modified residue" description="4-aspartylphosphate" evidence="1">
    <location>
        <position position="60"/>
    </location>
</feature>
<dbReference type="SMART" id="SM00471">
    <property type="entry name" value="HDc"/>
    <property type="match status" value="1"/>
</dbReference>
<gene>
    <name evidence="4" type="ORF">E5K04_07575</name>
</gene>
<dbReference type="GO" id="GO:0008081">
    <property type="term" value="F:phosphoric diester hydrolase activity"/>
    <property type="evidence" value="ECO:0007669"/>
    <property type="project" value="UniProtKB-ARBA"/>
</dbReference>
<dbReference type="InterPro" id="IPR003607">
    <property type="entry name" value="HD/PDEase_dom"/>
</dbReference>
<dbReference type="Gene3D" id="1.10.3210.10">
    <property type="entry name" value="Hypothetical protein af1432"/>
    <property type="match status" value="1"/>
</dbReference>
<evidence type="ECO:0000259" key="2">
    <source>
        <dbReference type="PROSITE" id="PS50110"/>
    </source>
</evidence>
<protein>
    <submittedName>
        <fullName evidence="4">Response regulator</fullName>
    </submittedName>
</protein>
<dbReference type="Gene3D" id="3.40.50.2300">
    <property type="match status" value="1"/>
</dbReference>
<dbReference type="InterPro" id="IPR011006">
    <property type="entry name" value="CheY-like_superfamily"/>
</dbReference>
<proteinExistence type="predicted"/>
<comment type="caution">
    <text evidence="4">The sequence shown here is derived from an EMBL/GenBank/DDBJ whole genome shotgun (WGS) entry which is preliminary data.</text>
</comment>
<dbReference type="InterPro" id="IPR052020">
    <property type="entry name" value="Cyclic_di-GMP/3'3'-cGAMP_PDE"/>
</dbReference>
<evidence type="ECO:0000259" key="3">
    <source>
        <dbReference type="PROSITE" id="PS51832"/>
    </source>
</evidence>
<dbReference type="PROSITE" id="PS51832">
    <property type="entry name" value="HD_GYP"/>
    <property type="match status" value="1"/>
</dbReference>
<accession>A0A4T0UWG0</accession>
<evidence type="ECO:0000256" key="1">
    <source>
        <dbReference type="PROSITE-ProRule" id="PRU00169"/>
    </source>
</evidence>
<feature type="domain" description="HD-GYP" evidence="3">
    <location>
        <begin position="154"/>
        <end position="351"/>
    </location>
</feature>
<evidence type="ECO:0000313" key="4">
    <source>
        <dbReference type="EMBL" id="TIC83410.1"/>
    </source>
</evidence>
<name>A0A4T0UWG0_9NEIS</name>
<keyword evidence="5" id="KW-1185">Reference proteome</keyword>
<dbReference type="Pfam" id="PF13487">
    <property type="entry name" value="HD_5"/>
    <property type="match status" value="1"/>
</dbReference>
<dbReference type="SMART" id="SM00448">
    <property type="entry name" value="REC"/>
    <property type="match status" value="1"/>
</dbReference>
<dbReference type="SUPFAM" id="SSF109604">
    <property type="entry name" value="HD-domain/PDEase-like"/>
    <property type="match status" value="1"/>
</dbReference>
<dbReference type="EMBL" id="STGJ01000007">
    <property type="protein sequence ID" value="TIC83410.1"/>
    <property type="molecule type" value="Genomic_DNA"/>
</dbReference>
<sequence>MTGPNHQSARILAIDDEPANLKLLSKMLAGQGYEAPQLVQDAREVLTAYQTQRPDLILLDLNMPHLDGFEVMAALRALDDPLLPPIVVLTAQNGREWQLRALAAGARDFICKPFDRSELLMRVRNMLDAQLAHRLLHEHRQQLEAEVAARTRELAQSRVQIVQRLGRAAEFRDNETGQHVLRMSEVATIIARSLGWNEAQCELILHASPMHDIGKIGISDLILLKPGRLDNEEMRVMRTHSAIGAQILEGSCDPLLQMACRIARSHHEKWDGSGYPDGLAGEAIPLEARICAVADVFDALVSVRPYKRVWHIEEALALIEREAGHHFDPQVVEHFLANLDAILEVHRRHREPE</sequence>
<feature type="domain" description="Response regulatory" evidence="2">
    <location>
        <begin position="10"/>
        <end position="127"/>
    </location>
</feature>
<organism evidence="4 5">
    <name type="scientific">Crenobacter intestini</name>
    <dbReference type="NCBI Taxonomy" id="2563443"/>
    <lineage>
        <taxon>Bacteria</taxon>
        <taxon>Pseudomonadati</taxon>
        <taxon>Pseudomonadota</taxon>
        <taxon>Betaproteobacteria</taxon>
        <taxon>Neisseriales</taxon>
        <taxon>Neisseriaceae</taxon>
        <taxon>Crenobacter</taxon>
    </lineage>
</organism>